<dbReference type="Pfam" id="PF02894">
    <property type="entry name" value="GFO_IDH_MocA_C"/>
    <property type="match status" value="1"/>
</dbReference>
<dbReference type="Pfam" id="PF01408">
    <property type="entry name" value="GFO_IDH_MocA"/>
    <property type="match status" value="1"/>
</dbReference>
<dbReference type="PANTHER" id="PTHR43377:SF1">
    <property type="entry name" value="BILIVERDIN REDUCTASE A"/>
    <property type="match status" value="1"/>
</dbReference>
<proteinExistence type="predicted"/>
<evidence type="ECO:0000259" key="2">
    <source>
        <dbReference type="Pfam" id="PF02894"/>
    </source>
</evidence>
<sequence length="353" mass="38862">MMSATRDNIKVFARLTSRERQSKNMSAERVDSDRLRIGVFGGGSFGRQFVRVFDAHPETELRGVTGVTPDAGPHRETEYAVVDRETLLTECDAVAIGTQTEEHATDISDCLDAGTDVFVAPPFVTDPATGRELLTTATDRGCVVYTGHFDRHNPAITHLRRYLSSVVDEIVAIEVQRHSPPPAESVDDDIVMGSLVKDIDILDTLFEWSVDRVDATGTDEYGVATLQFKSDTVGTLKASRVSQQTVRRLTVTTPTVYIETDLLDQSLSVYRHNASAYVEDDGKRQFQEQNTIEQPTITRQEPLKTAVGEFVSTVRQRDALTATAEDALRSIEIGVRLQNQLAKPATTSEGGSV</sequence>
<organism evidence="3">
    <name type="scientific">uncultured haloarchaeon</name>
    <dbReference type="NCBI Taxonomy" id="160804"/>
    <lineage>
        <taxon>Archaea</taxon>
        <taxon>Methanobacteriati</taxon>
        <taxon>Methanobacteriota</taxon>
        <taxon>Stenosarchaea group</taxon>
        <taxon>Halobacteria</taxon>
        <taxon>Halobacteriales</taxon>
        <taxon>Halobacteriaceae</taxon>
        <taxon>environmental samples</taxon>
    </lineage>
</organism>
<protein>
    <submittedName>
        <fullName evidence="3">Probable oxidoreductase</fullName>
    </submittedName>
</protein>
<evidence type="ECO:0000313" key="3">
    <source>
        <dbReference type="EMBL" id="ABQ76007.1"/>
    </source>
</evidence>
<feature type="domain" description="Gfo/Idh/MocA-like oxidoreductase C-terminal" evidence="2">
    <location>
        <begin position="215"/>
        <end position="339"/>
    </location>
</feature>
<dbReference type="Gene3D" id="3.40.50.720">
    <property type="entry name" value="NAD(P)-binding Rossmann-like Domain"/>
    <property type="match status" value="1"/>
</dbReference>
<dbReference type="PANTHER" id="PTHR43377">
    <property type="entry name" value="BILIVERDIN REDUCTASE A"/>
    <property type="match status" value="1"/>
</dbReference>
<dbReference type="GO" id="GO:0000166">
    <property type="term" value="F:nucleotide binding"/>
    <property type="evidence" value="ECO:0007669"/>
    <property type="project" value="InterPro"/>
</dbReference>
<name>A5YSQ0_9EURY</name>
<dbReference type="InterPro" id="IPR036291">
    <property type="entry name" value="NAD(P)-bd_dom_sf"/>
</dbReference>
<dbReference type="AlphaFoldDB" id="A5YSQ0"/>
<dbReference type="InterPro" id="IPR051450">
    <property type="entry name" value="Gfo/Idh/MocA_Oxidoreductases"/>
</dbReference>
<accession>A5YSQ0</accession>
<dbReference type="SUPFAM" id="SSF51735">
    <property type="entry name" value="NAD(P)-binding Rossmann-fold domains"/>
    <property type="match status" value="1"/>
</dbReference>
<evidence type="ECO:0000259" key="1">
    <source>
        <dbReference type="Pfam" id="PF01408"/>
    </source>
</evidence>
<dbReference type="EMBL" id="EF583995">
    <property type="protein sequence ID" value="ABQ76007.1"/>
    <property type="molecule type" value="Genomic_DNA"/>
</dbReference>
<dbReference type="InterPro" id="IPR000683">
    <property type="entry name" value="Gfo/Idh/MocA-like_OxRdtase_N"/>
</dbReference>
<feature type="domain" description="Gfo/Idh/MocA-like oxidoreductase N-terminal" evidence="1">
    <location>
        <begin position="35"/>
        <end position="148"/>
    </location>
</feature>
<reference evidence="3" key="1">
    <citation type="journal article" date="2007" name="ISME J.">
        <title>Genomic plasticity in prokaryotes: the case of the square haloarchaeon.</title>
        <authorList>
            <person name="Cuadros-Orellana S."/>
            <person name="Martin-Cuadrado A.B."/>
            <person name="Legault B."/>
            <person name="D'Auria G."/>
            <person name="Zhaxybayeva O."/>
            <person name="Papke R.T."/>
            <person name="Rodriguez-Valera F."/>
        </authorList>
    </citation>
    <scope>NUCLEOTIDE SEQUENCE</scope>
</reference>
<dbReference type="Gene3D" id="3.30.360.10">
    <property type="entry name" value="Dihydrodipicolinate Reductase, domain 2"/>
    <property type="match status" value="1"/>
</dbReference>
<dbReference type="InterPro" id="IPR004104">
    <property type="entry name" value="Gfo/Idh/MocA-like_OxRdtase_C"/>
</dbReference>